<sequence>MLLSLLGACIVVGPFQGPEWEPVSGLFSKDHSCRSPRCCGNLLVLCLFLIWQVRHYWHQVTRTHPSMKKVIKVPPQKWAVPSMRRDTCLAPTSKVFYSSGKCRGPDAHVRQWAQKKRRGYRRSVRESGVRYLLSGQRRCRCPPRDFHTPSKTTFCTTSFPSTCVLPQDGSRVWHVPWCLRDERTPLIGKSLPPDLDVYYQRMGQPLAHSPQKSVPLEPAVSLCSHPTSMTLAAVLPNLPSQRPQCCPGESLPFPPNQRVGIRIWNCPPEAWAPGMHNQMPGREDIRDTQAPEWGNQRDSSADHAWEIEASGRQLPRNLGMEDSAQTKGLEWGSQRPGISGSDGEILTPGWEKPGHMGAEHTAKVQKLGKRNQEKAGGENSPENQAHTVDHQGLSRCKVGTENQTSEWGKQDKSRNEDAVETQVFEKNEQEARGEDEGQTQARGLGRQGPTGSENGEEFWVLWGGKQDQTRDGTGAEVQAEERGHKGQVEGENVVRSQTPGKENPGAIKQEHGVETQAQGWGKQDCVESENARESPTPGWEKQDRGRSEKAAGELQKQLGHEFRAGWGSQGLRGGKDAGDTETSGRKSLREIREEDWVVIQTQWWEDQRPVAIEVDRDFERACWGNWVQIGGDRRAEIQAPEKRDRRKGRDGDGINTLASEIESQGQLRRDTQVDSHPPHRRSQEQFGDETSTDMQVPEMENPRVVKGEADKEAPELGAEHQGQLNNEINGKIHTPKWKNQEHIRCKDGVNTQASDAENWGESTSKTDGEAHSAEWEKEEQAGGGNGRENEAPENRSHREAGGEDGTEPRAPGEDNQSHLRGDIDAKTHVLEWKNQEQTGGENGTEIQAPEKRDQGELRGEDGAETQRPERENPGQLDSENGESHPSPGRGTWEQNGLGKNDAEDVGSEDDRKIERLSGANQKLLKSKVHGETCTSVWKNQEQMGGENGAEIQMQGERNLRGPTGEDGGETQAPGGENQGQLRGQADGEIQTQGQENQKNGGEEDAAVTRTVESRTKCIAEDAEEPEAPGGGTKDQVRERDAAKGNLPADNYGVEGPPVLTRAGPGAVEQERAVSPATCPEMKPLPNQEELFLLSSGEGKHLAGQSMAPARGHREGISPGSTQAPLKPERRRQRNPGKACGLAWRFQKPCSLAASLNLPSSRPSDLGGQAPQAATALVGMPSAHPVPSKWPGHRKGQQFLLESLMRQKIAHPKWDLRQRLILESHLLFNLLDLGPLPFARVQLPGIYTACELQRQQERRLGEAQASRPGVNSPEKPQRIGPPKTKSSKLCTQAGALEKCGLQGSEPVGLSVHLSKLRRARPPGGPRERQDVQKEAPPRAKRPAPRNPRPAAGPGCGQKRVREPSSGNRRDRKTVGPGASQTAGRAPSRARTSRAGQDHGRKESASPEASQTPRLKYQQPAPWRRASLEGGGAEQQPSSCSTDTSGFKGGLHSATESLSRTLLTQTSWSPPLAMPQHSAAPSPNRRVSDPPRLPKVGDPHVREDSVGVHASSKRDLQPRGHCCAGAVLPKTESVQGQGEPENPKGTPRNPPASKKIGFIKHLRSFPLRLCFRK</sequence>
<feature type="compositionally biased region" description="Basic and acidic residues" evidence="1">
    <location>
        <begin position="634"/>
        <end position="652"/>
    </location>
</feature>
<evidence type="ECO:0000256" key="1">
    <source>
        <dbReference type="SAM" id="MobiDB-lite"/>
    </source>
</evidence>
<evidence type="ECO:0000313" key="3">
    <source>
        <dbReference type="Proteomes" id="UP000664940"/>
    </source>
</evidence>
<feature type="compositionally biased region" description="Basic and acidic residues" evidence="1">
    <location>
        <begin position="408"/>
        <end position="435"/>
    </location>
</feature>
<feature type="compositionally biased region" description="Polar residues" evidence="1">
    <location>
        <begin position="1452"/>
        <end position="1467"/>
    </location>
</feature>
<feature type="compositionally biased region" description="Basic and acidic residues" evidence="1">
    <location>
        <begin position="700"/>
        <end position="718"/>
    </location>
</feature>
<feature type="compositionally biased region" description="Polar residues" evidence="1">
    <location>
        <begin position="749"/>
        <end position="763"/>
    </location>
</feature>
<feature type="region of interest" description="Disordered" evidence="1">
    <location>
        <begin position="1109"/>
        <end position="1133"/>
    </location>
</feature>
<feature type="region of interest" description="Disordered" evidence="1">
    <location>
        <begin position="1315"/>
        <end position="1555"/>
    </location>
</feature>
<evidence type="ECO:0000313" key="2">
    <source>
        <dbReference type="EMBL" id="KAF6117684.1"/>
    </source>
</evidence>
<feature type="compositionally biased region" description="Polar residues" evidence="1">
    <location>
        <begin position="989"/>
        <end position="999"/>
    </location>
</feature>
<feature type="compositionally biased region" description="Basic and acidic residues" evidence="1">
    <location>
        <begin position="787"/>
        <end position="834"/>
    </location>
</feature>
<feature type="region of interest" description="Disordered" evidence="1">
    <location>
        <begin position="634"/>
        <end position="1083"/>
    </location>
</feature>
<dbReference type="Proteomes" id="UP000664940">
    <property type="component" value="Unassembled WGS sequence"/>
</dbReference>
<feature type="region of interest" description="Disordered" evidence="1">
    <location>
        <begin position="326"/>
        <end position="590"/>
    </location>
</feature>
<feature type="compositionally biased region" description="Basic and acidic residues" evidence="1">
    <location>
        <begin position="738"/>
        <end position="747"/>
    </location>
</feature>
<feature type="compositionally biased region" description="Basic and acidic residues" evidence="1">
    <location>
        <begin position="540"/>
        <end position="551"/>
    </location>
</feature>
<proteinExistence type="predicted"/>
<feature type="compositionally biased region" description="Basic and acidic residues" evidence="1">
    <location>
        <begin position="479"/>
        <end position="488"/>
    </location>
</feature>
<feature type="region of interest" description="Disordered" evidence="1">
    <location>
        <begin position="1257"/>
        <end position="1287"/>
    </location>
</feature>
<comment type="caution">
    <text evidence="2">The sequence shown here is derived from an EMBL/GenBank/DDBJ whole genome shotgun (WGS) entry which is preliminary data.</text>
</comment>
<gene>
    <name evidence="2" type="ORF">HJG60_001799</name>
</gene>
<dbReference type="EMBL" id="JABVXQ010000003">
    <property type="protein sequence ID" value="KAF6117684.1"/>
    <property type="molecule type" value="Genomic_DNA"/>
</dbReference>
<accession>A0A834ASB9</accession>
<feature type="compositionally biased region" description="Basic and acidic residues" evidence="1">
    <location>
        <begin position="352"/>
        <end position="362"/>
    </location>
</feature>
<feature type="compositionally biased region" description="Basic and acidic residues" evidence="1">
    <location>
        <begin position="1394"/>
        <end position="1403"/>
    </location>
</feature>
<name>A0A834ASB9_9CHIR</name>
<feature type="compositionally biased region" description="Polar residues" evidence="1">
    <location>
        <begin position="656"/>
        <end position="666"/>
    </location>
</feature>
<feature type="compositionally biased region" description="Polar residues" evidence="1">
    <location>
        <begin position="1433"/>
        <end position="1443"/>
    </location>
</feature>
<feature type="compositionally biased region" description="Basic and acidic residues" evidence="1">
    <location>
        <begin position="573"/>
        <end position="590"/>
    </location>
</feature>
<feature type="compositionally biased region" description="Basic and acidic residues" evidence="1">
    <location>
        <begin position="764"/>
        <end position="780"/>
    </location>
</feature>
<feature type="compositionally biased region" description="Polar residues" evidence="1">
    <location>
        <begin position="932"/>
        <end position="942"/>
    </location>
</feature>
<dbReference type="InterPro" id="IPR031715">
    <property type="entry name" value="DUF4727"/>
</dbReference>
<organism evidence="2 3">
    <name type="scientific">Phyllostomus discolor</name>
    <name type="common">pale spear-nosed bat</name>
    <dbReference type="NCBI Taxonomy" id="89673"/>
    <lineage>
        <taxon>Eukaryota</taxon>
        <taxon>Metazoa</taxon>
        <taxon>Chordata</taxon>
        <taxon>Craniata</taxon>
        <taxon>Vertebrata</taxon>
        <taxon>Euteleostomi</taxon>
        <taxon>Mammalia</taxon>
        <taxon>Eutheria</taxon>
        <taxon>Laurasiatheria</taxon>
        <taxon>Chiroptera</taxon>
        <taxon>Yangochiroptera</taxon>
        <taxon>Phyllostomidae</taxon>
        <taxon>Phyllostominae</taxon>
        <taxon>Phyllostomus</taxon>
    </lineage>
</organism>
<dbReference type="PANTHER" id="PTHR22379">
    <property type="entry name" value="RIKEN CDNA 4930407I10 GENE"/>
    <property type="match status" value="1"/>
</dbReference>
<dbReference type="PANTHER" id="PTHR22379:SF1">
    <property type="entry name" value="RIKEN CDNA 4930407I10 GENE"/>
    <property type="match status" value="1"/>
</dbReference>
<feature type="compositionally biased region" description="Basic and acidic residues" evidence="1">
    <location>
        <begin position="1493"/>
        <end position="1516"/>
    </location>
</feature>
<reference evidence="2 3" key="1">
    <citation type="journal article" date="2020" name="Nature">
        <title>Six reference-quality genomes reveal evolution of bat adaptations.</title>
        <authorList>
            <person name="Jebb D."/>
            <person name="Huang Z."/>
            <person name="Pippel M."/>
            <person name="Hughes G.M."/>
            <person name="Lavrichenko K."/>
            <person name="Devanna P."/>
            <person name="Winkler S."/>
            <person name="Jermiin L.S."/>
            <person name="Skirmuntt E.C."/>
            <person name="Katzourakis A."/>
            <person name="Burkitt-Gray L."/>
            <person name="Ray D.A."/>
            <person name="Sullivan K.A.M."/>
            <person name="Roscito J.G."/>
            <person name="Kirilenko B.M."/>
            <person name="Davalos L.M."/>
            <person name="Corthals A.P."/>
            <person name="Power M.L."/>
            <person name="Jones G."/>
            <person name="Ransome R.D."/>
            <person name="Dechmann D.K.N."/>
            <person name="Locatelli A.G."/>
            <person name="Puechmaille S.J."/>
            <person name="Fedrigo O."/>
            <person name="Jarvis E.D."/>
            <person name="Hiller M."/>
            <person name="Vernes S.C."/>
            <person name="Myers E.W."/>
            <person name="Teeling E.C."/>
        </authorList>
    </citation>
    <scope>NUCLEOTIDE SEQUENCE [LARGE SCALE GENOMIC DNA]</scope>
    <source>
        <strain evidence="2">Bat1K_MPI-CBG_1</strain>
    </source>
</reference>
<dbReference type="Pfam" id="PF15856">
    <property type="entry name" value="DUF4727"/>
    <property type="match status" value="1"/>
</dbReference>
<feature type="compositionally biased region" description="Basic and acidic residues" evidence="1">
    <location>
        <begin position="848"/>
        <end position="872"/>
    </location>
</feature>
<feature type="compositionally biased region" description="Basic and acidic residues" evidence="1">
    <location>
        <begin position="1324"/>
        <end position="1336"/>
    </location>
</feature>
<protein>
    <submittedName>
        <fullName evidence="2">Uncharacterized protein</fullName>
    </submittedName>
</protein>
<feature type="compositionally biased region" description="Basic and acidic residues" evidence="1">
    <location>
        <begin position="667"/>
        <end position="683"/>
    </location>
</feature>